<dbReference type="SUPFAM" id="SSF51735">
    <property type="entry name" value="NAD(P)-binding Rossmann-fold domains"/>
    <property type="match status" value="1"/>
</dbReference>
<sequence length="159" mass="18304">MDLLFLTPRSSLFDPFYPITMLTHIRALEVLPQLKVYFDGLEELRKSELEWTVFHIGMFMDYFATPALKSYLKPHIAALDLENKVAAIPGDGKVPVTLIYSFDMARFVVASLDLEHWEEESRVVGDEITWNEFLVLAEEARGEYSFTTFIRYLSTGLAN</sequence>
<keyword evidence="2" id="KW-0521">NADP</keyword>
<dbReference type="EMBL" id="BSYA01000022">
    <property type="protein sequence ID" value="GMG25880.1"/>
    <property type="molecule type" value="Genomic_DNA"/>
</dbReference>
<evidence type="ECO:0000256" key="1">
    <source>
        <dbReference type="ARBA" id="ARBA00005725"/>
    </source>
</evidence>
<dbReference type="Gene3D" id="3.40.50.720">
    <property type="entry name" value="NAD(P)-binding Rossmann-like Domain"/>
    <property type="match status" value="1"/>
</dbReference>
<proteinExistence type="inferred from homology"/>
<protein>
    <submittedName>
        <fullName evidence="4">Unnamed protein product</fullName>
    </submittedName>
</protein>
<evidence type="ECO:0000256" key="2">
    <source>
        <dbReference type="ARBA" id="ARBA00022857"/>
    </source>
</evidence>
<dbReference type="PANTHER" id="PTHR47706">
    <property type="entry name" value="NMRA-LIKE FAMILY PROTEIN"/>
    <property type="match status" value="1"/>
</dbReference>
<organism evidence="4 5">
    <name type="scientific">Aspergillus oryzae</name>
    <name type="common">Yellow koji mold</name>
    <dbReference type="NCBI Taxonomy" id="5062"/>
    <lineage>
        <taxon>Eukaryota</taxon>
        <taxon>Fungi</taxon>
        <taxon>Dikarya</taxon>
        <taxon>Ascomycota</taxon>
        <taxon>Pezizomycotina</taxon>
        <taxon>Eurotiomycetes</taxon>
        <taxon>Eurotiomycetidae</taxon>
        <taxon>Eurotiales</taxon>
        <taxon>Aspergillaceae</taxon>
        <taxon>Aspergillus</taxon>
        <taxon>Aspergillus subgen. Circumdati</taxon>
    </lineage>
</organism>
<dbReference type="Proteomes" id="UP001165205">
    <property type="component" value="Unassembled WGS sequence"/>
</dbReference>
<dbReference type="AlphaFoldDB" id="A0AAN4YF84"/>
<gene>
    <name evidence="4" type="ORF">Aory04_000281500</name>
</gene>
<accession>A0AAN4YF84</accession>
<dbReference type="InterPro" id="IPR036291">
    <property type="entry name" value="NAD(P)-bd_dom_sf"/>
</dbReference>
<dbReference type="GO" id="GO:0016491">
    <property type="term" value="F:oxidoreductase activity"/>
    <property type="evidence" value="ECO:0007669"/>
    <property type="project" value="UniProtKB-KW"/>
</dbReference>
<evidence type="ECO:0000313" key="4">
    <source>
        <dbReference type="EMBL" id="GMG25880.1"/>
    </source>
</evidence>
<name>A0AAN4YF84_ASPOZ</name>
<reference evidence="4" key="1">
    <citation type="submission" date="2023-04" db="EMBL/GenBank/DDBJ databases">
        <title>Aspergillus oryzae NBRC 4228.</title>
        <authorList>
            <person name="Ichikawa N."/>
            <person name="Sato H."/>
            <person name="Tonouchi N."/>
        </authorList>
    </citation>
    <scope>NUCLEOTIDE SEQUENCE</scope>
    <source>
        <strain evidence="4">NBRC 4228</strain>
    </source>
</reference>
<comment type="caution">
    <text evidence="4">The sequence shown here is derived from an EMBL/GenBank/DDBJ whole genome shotgun (WGS) entry which is preliminary data.</text>
</comment>
<comment type="similarity">
    <text evidence="1">Belongs to the NmrA-type oxidoreductase family. Isoflavone reductase subfamily.</text>
</comment>
<evidence type="ECO:0000313" key="5">
    <source>
        <dbReference type="Proteomes" id="UP001165205"/>
    </source>
</evidence>
<evidence type="ECO:0000256" key="3">
    <source>
        <dbReference type="ARBA" id="ARBA00023002"/>
    </source>
</evidence>
<dbReference type="InterPro" id="IPR051609">
    <property type="entry name" value="NmrA/Isoflavone_reductase-like"/>
</dbReference>
<dbReference type="PANTHER" id="PTHR47706:SF4">
    <property type="entry name" value="NMRA-LIKE DOMAIN-CONTAINING PROTEIN"/>
    <property type="match status" value="1"/>
</dbReference>
<keyword evidence="3" id="KW-0560">Oxidoreductase</keyword>